<dbReference type="GO" id="GO:1990716">
    <property type="term" value="C:axonemal central apparatus"/>
    <property type="evidence" value="ECO:0007669"/>
    <property type="project" value="TreeGrafter"/>
</dbReference>
<feature type="compositionally biased region" description="Basic and acidic residues" evidence="1">
    <location>
        <begin position="1010"/>
        <end position="1021"/>
    </location>
</feature>
<feature type="compositionally biased region" description="Basic residues" evidence="1">
    <location>
        <begin position="939"/>
        <end position="949"/>
    </location>
</feature>
<dbReference type="EMBL" id="NEDP02005539">
    <property type="protein sequence ID" value="OWF39166.1"/>
    <property type="molecule type" value="Genomic_DNA"/>
</dbReference>
<feature type="region of interest" description="Disordered" evidence="1">
    <location>
        <begin position="137"/>
        <end position="204"/>
    </location>
</feature>
<gene>
    <name evidence="2" type="ORF">KP79_PYT07169</name>
</gene>
<feature type="compositionally biased region" description="Low complexity" evidence="1">
    <location>
        <begin position="378"/>
        <end position="387"/>
    </location>
</feature>
<feature type="compositionally biased region" description="Basic and acidic residues" evidence="1">
    <location>
        <begin position="986"/>
        <end position="1003"/>
    </location>
</feature>
<feature type="region of interest" description="Disordered" evidence="1">
    <location>
        <begin position="986"/>
        <end position="1056"/>
    </location>
</feature>
<feature type="compositionally biased region" description="Acidic residues" evidence="1">
    <location>
        <begin position="1121"/>
        <end position="1132"/>
    </location>
</feature>
<evidence type="ECO:0000256" key="1">
    <source>
        <dbReference type="SAM" id="MobiDB-lite"/>
    </source>
</evidence>
<dbReference type="Gene3D" id="2.60.450.20">
    <property type="match status" value="1"/>
</dbReference>
<dbReference type="Pfam" id="PF14874">
    <property type="entry name" value="PapD-like"/>
    <property type="match status" value="1"/>
</dbReference>
<accession>A0A210PRU3</accession>
<proteinExistence type="predicted"/>
<feature type="compositionally biased region" description="Basic and acidic residues" evidence="1">
    <location>
        <begin position="729"/>
        <end position="745"/>
    </location>
</feature>
<reference evidence="2 3" key="1">
    <citation type="journal article" date="2017" name="Nat. Ecol. Evol.">
        <title>Scallop genome provides insights into evolution of bilaterian karyotype and development.</title>
        <authorList>
            <person name="Wang S."/>
            <person name="Zhang J."/>
            <person name="Jiao W."/>
            <person name="Li J."/>
            <person name="Xun X."/>
            <person name="Sun Y."/>
            <person name="Guo X."/>
            <person name="Huan P."/>
            <person name="Dong B."/>
            <person name="Zhang L."/>
            <person name="Hu X."/>
            <person name="Sun X."/>
            <person name="Wang J."/>
            <person name="Zhao C."/>
            <person name="Wang Y."/>
            <person name="Wang D."/>
            <person name="Huang X."/>
            <person name="Wang R."/>
            <person name="Lv J."/>
            <person name="Li Y."/>
            <person name="Zhang Z."/>
            <person name="Liu B."/>
            <person name="Lu W."/>
            <person name="Hui Y."/>
            <person name="Liang J."/>
            <person name="Zhou Z."/>
            <person name="Hou R."/>
            <person name="Li X."/>
            <person name="Liu Y."/>
            <person name="Li H."/>
            <person name="Ning X."/>
            <person name="Lin Y."/>
            <person name="Zhao L."/>
            <person name="Xing Q."/>
            <person name="Dou J."/>
            <person name="Li Y."/>
            <person name="Mao J."/>
            <person name="Guo H."/>
            <person name="Dou H."/>
            <person name="Li T."/>
            <person name="Mu C."/>
            <person name="Jiang W."/>
            <person name="Fu Q."/>
            <person name="Fu X."/>
            <person name="Miao Y."/>
            <person name="Liu J."/>
            <person name="Yu Q."/>
            <person name="Li R."/>
            <person name="Liao H."/>
            <person name="Li X."/>
            <person name="Kong Y."/>
            <person name="Jiang Z."/>
            <person name="Chourrout D."/>
            <person name="Li R."/>
            <person name="Bao Z."/>
        </authorList>
    </citation>
    <scope>NUCLEOTIDE SEQUENCE [LARGE SCALE GENOMIC DNA]</scope>
    <source>
        <strain evidence="2 3">PY_sf001</strain>
    </source>
</reference>
<feature type="region of interest" description="Disordered" evidence="1">
    <location>
        <begin position="686"/>
        <end position="810"/>
    </location>
</feature>
<feature type="compositionally biased region" description="Basic and acidic residues" evidence="1">
    <location>
        <begin position="183"/>
        <end position="201"/>
    </location>
</feature>
<dbReference type="InterPro" id="IPR026173">
    <property type="entry name" value="SPAG17"/>
</dbReference>
<feature type="region of interest" description="Disordered" evidence="1">
    <location>
        <begin position="2020"/>
        <end position="2083"/>
    </location>
</feature>
<feature type="compositionally biased region" description="Pro residues" evidence="1">
    <location>
        <begin position="1213"/>
        <end position="1228"/>
    </location>
</feature>
<feature type="compositionally biased region" description="Polar residues" evidence="1">
    <location>
        <begin position="1375"/>
        <end position="1389"/>
    </location>
</feature>
<feature type="compositionally biased region" description="Pro residues" evidence="1">
    <location>
        <begin position="1876"/>
        <end position="1886"/>
    </location>
</feature>
<comment type="caution">
    <text evidence="2">The sequence shown here is derived from an EMBL/GenBank/DDBJ whole genome shotgun (WGS) entry which is preliminary data.</text>
</comment>
<feature type="compositionally biased region" description="Low complexity" evidence="1">
    <location>
        <begin position="950"/>
        <end position="971"/>
    </location>
</feature>
<dbReference type="GO" id="GO:0003351">
    <property type="term" value="P:epithelial cilium movement involved in extracellular fluid movement"/>
    <property type="evidence" value="ECO:0007669"/>
    <property type="project" value="TreeGrafter"/>
</dbReference>
<feature type="region of interest" description="Disordered" evidence="1">
    <location>
        <begin position="1944"/>
        <end position="2005"/>
    </location>
</feature>
<feature type="compositionally biased region" description="Basic and acidic residues" evidence="1">
    <location>
        <begin position="137"/>
        <end position="150"/>
    </location>
</feature>
<feature type="compositionally biased region" description="Low complexity" evidence="1">
    <location>
        <begin position="1958"/>
        <end position="1971"/>
    </location>
</feature>
<feature type="compositionally biased region" description="Acidic residues" evidence="1">
    <location>
        <begin position="793"/>
        <end position="802"/>
    </location>
</feature>
<feature type="compositionally biased region" description="Basic and acidic residues" evidence="1">
    <location>
        <begin position="1133"/>
        <end position="1155"/>
    </location>
</feature>
<feature type="region of interest" description="Disordered" evidence="1">
    <location>
        <begin position="654"/>
        <end position="674"/>
    </location>
</feature>
<feature type="compositionally biased region" description="Polar residues" evidence="1">
    <location>
        <begin position="719"/>
        <end position="728"/>
    </location>
</feature>
<dbReference type="InterPro" id="IPR047002">
    <property type="entry name" value="Tcp10_C_sf"/>
</dbReference>
<evidence type="ECO:0000313" key="3">
    <source>
        <dbReference type="Proteomes" id="UP000242188"/>
    </source>
</evidence>
<feature type="region of interest" description="Disordered" evidence="1">
    <location>
        <begin position="1872"/>
        <end position="1894"/>
    </location>
</feature>
<feature type="compositionally biased region" description="Basic and acidic residues" evidence="1">
    <location>
        <begin position="926"/>
        <end position="938"/>
    </location>
</feature>
<feature type="compositionally biased region" description="Basic and acidic residues" evidence="1">
    <location>
        <begin position="778"/>
        <end position="792"/>
    </location>
</feature>
<dbReference type="GO" id="GO:1904158">
    <property type="term" value="P:axonemal central apparatus assembly"/>
    <property type="evidence" value="ECO:0007669"/>
    <property type="project" value="TreeGrafter"/>
</dbReference>
<sequence>MSKAGKRVKSGSGQGGAKWEQALLSAQFDEESWKANITFVVGNKVDDYTWIDILGSTIASGPRRLFSIISRQKLEEEVRELGNPKGKKPKDVPLHYEVTEPCKIHLDNNEDIPFPLLARLIKYRLLAIKSADIKRRETEKKALADKDKARKGSGGKGGKERGKSPPKGKGGGKKTPEPPTAKEGSKLRKRGDEDDEGKYIDDEPDDGAQHYIIVYGYNSPHIITQLAELSVTVDSILRISSQDYSSFEDKDNVPSIEKDEKTQVLEEVERATKLKIKKDLQEFWKDVLLVLQKQPDGSRLHDIARQEYEVKNLLIPEDLEDAEQKNAFGLAMFEDVACMIYDLIDSRRQYKNYLENLRLLHVPLFGQPAAPVQEERPAMSSAPTPSAQQPPAPSVPSIHPDMLEIAPQVDMRFYNDLMNCVPQESVSVSLIMHSMLEQVVATEENIDPPSEQLPPKRQDGLNSELAAHISGLAFKLALSEDEQKIMSDVFDSEEKPLETPGQPLLMNHHDKISARTNHLKKIFNFNPEEVEKEMLKRLPFSSLTHVPRPGSRIARERAARLQELIHFCATGGLSQSEIDRAFKQFVFESMDLTSTDPNGFIITRDSEGVEHSAIPWDDPYPFFRGMIPTHLKGAKDEVDIRSSRSGSLSGLSDLIDYSLPGTPSPPPEPSGALKVAAPDNHIELQKSLREPELRAQPVDNRSAENKLRQSRSRMKKNKTTMSPTTSKSVRTEEKSVSIEDQREGSRPSSTDSKKGILRPPSRSRSSSGGRRSRSNSVHFEKDEEGKPVRHYEEEDELDVVETEPDKSTEESLMEIVDAQKRNLDQWCFAEHYEPNILLQIIKEASFLLPFMDMYYHKRDNSLMLVLHNPSSLELQNHVDWHTELHCNLGFRNYMECVSETVADWTKEEEAKYQAFLLSKELVKMRDDEEASVKSTEKAKGRKSPRKSPNRSKSPGKNSRSSSQERPSSAASNMFVRANSLKAWKEEQDRVKAEEDEKEREKSAKRVKSGKKADKEKEDKKGPGSRASAKSKTSAKEPDDQPKEDGEAPPVEEKYWPFTGYDVGNKLIHVAGMTTTLFPSDGGQIRTEKLEFAQGTNSIKTSVLKDGHVFCVHVIDPKEGGEDSEGEEEDSKEEVEKSEHEKSEKDQGDKMTREGDAGSTGRSNSARSDEKKTKSVSAFGSVTAHLQDGMSLSLSQFGPKGISEDGKKYEPKVYVPPPTTPSPLPPPSPTKSKKGDKGKGAPTPEAPPPITPQETEKEEDQEEKRDEEKPVLQPFQQLYVSSPDGLSVKYLLESSIGMKPLSEDDRRLLIKQSYPFKTRGEQPCESKRRKFALSEQSRIITSEGTVVKNMMDGSVEVLYADGTVSVHTGPWACKRSGSSSPQRAGSARSQTGERAETPTKKTASAKGKTKSQEKIAEQAPEEEAPEKKGMWVTTYPNGEKVACKGDNEMEELKSVMISLASDPQTSQSMATRDDHVITISYPDGTTIIEHADGTRITTYYKENQIATGEEDFEDNEMKEFETQTVKFVKVECPAYATVEFNCLTSENLTIFGNGTTINVFPDGYYMLHQHDGGRVEVDMEGTLTYYPRPIRNMEQLLPERELQYILCHNADVVVETVDSDGNVFNVKSNGDFTVIPVNGDALSESSMDEGKTDKKLTTFREHAPRFFILHSDGSGTELLRYQDVAEYLSTAEHSPATAVLKDDLPDYPGVLGITILKPYLGGPSERFFKKYDQESIIPPGIRCRDLTTLPPKEFKTPGPGYGKNLGQGLSVGAAVRQPIRIPILKCPNVLELRQLIQYKPVSGSLRESLKAGVKEYAEFVIERNKVTDMMQVVDPRTDEERIHAADLTEIGLQTARRELPQYEPANIKGIYEKVTAPPVPSPPPTPQPKRTMADWERDQREMNQELDGRDSLRKKRIPTYFDSEFGKAFLLTQAKDVDEILQQLTEDPRKDGTEAVRGNSSSQSNNPQQISPDTSAYPARSVAAVTSVQSDRSSTSPVDTLHPKQVSDTPISYAVYAETVPSRGGIRPGNPTPAHATGQGSPAPLRPDNPTPGHAVKTSTGRPYNPTPKHAGGQIDSPSDLPSQLDYPAIIMEQPLEEEDYSTGEVPEGESELILTRSLKMDVTGRPRKEAVVLPRGIKGGRPGAIPNTKYKNVEVSVRRKVNTSVTAGASVQSQVQLEKMRGLILLPEEIDFGVLREGNTYVCTVCLKNTGVDSCRFKIRQPPPATGLRMNYKLGPIAAGMKTDLECELYAIAVGVEGDSGVGSIRHDLEIVTETDILFLPITANILF</sequence>
<dbReference type="PANTHER" id="PTHR21963:SF1">
    <property type="entry name" value="SPERM-ASSOCIATED ANTIGEN 17"/>
    <property type="match status" value="1"/>
</dbReference>
<dbReference type="GO" id="GO:0005576">
    <property type="term" value="C:extracellular region"/>
    <property type="evidence" value="ECO:0007669"/>
    <property type="project" value="GOC"/>
</dbReference>
<feature type="compositionally biased region" description="Polar residues" evidence="1">
    <location>
        <begin position="1983"/>
        <end position="1997"/>
    </location>
</feature>
<feature type="region of interest" description="Disordered" evidence="1">
    <location>
        <begin position="1116"/>
        <end position="1271"/>
    </location>
</feature>
<evidence type="ECO:0000313" key="2">
    <source>
        <dbReference type="EMBL" id="OWF39166.1"/>
    </source>
</evidence>
<protein>
    <submittedName>
        <fullName evidence="2">Sperm-associated antigen 17</fullName>
    </submittedName>
</protein>
<dbReference type="Proteomes" id="UP000242188">
    <property type="component" value="Unassembled WGS sequence"/>
</dbReference>
<dbReference type="STRING" id="6573.A0A210PRU3"/>
<organism evidence="2 3">
    <name type="scientific">Mizuhopecten yessoensis</name>
    <name type="common">Japanese scallop</name>
    <name type="synonym">Patinopecten yessoensis</name>
    <dbReference type="NCBI Taxonomy" id="6573"/>
    <lineage>
        <taxon>Eukaryota</taxon>
        <taxon>Metazoa</taxon>
        <taxon>Spiralia</taxon>
        <taxon>Lophotrochozoa</taxon>
        <taxon>Mollusca</taxon>
        <taxon>Bivalvia</taxon>
        <taxon>Autobranchia</taxon>
        <taxon>Pteriomorphia</taxon>
        <taxon>Pectinida</taxon>
        <taxon>Pectinoidea</taxon>
        <taxon>Pectinidae</taxon>
        <taxon>Mizuhopecten</taxon>
    </lineage>
</organism>
<feature type="region of interest" description="Disordered" evidence="1">
    <location>
        <begin position="372"/>
        <end position="399"/>
    </location>
</feature>
<dbReference type="OrthoDB" id="10257153at2759"/>
<feature type="compositionally biased region" description="Basic and acidic residues" evidence="1">
    <location>
        <begin position="1201"/>
        <end position="1210"/>
    </location>
</feature>
<feature type="region of interest" description="Disordered" evidence="1">
    <location>
        <begin position="926"/>
        <end position="972"/>
    </location>
</feature>
<feature type="compositionally biased region" description="Basic and acidic residues" evidence="1">
    <location>
        <begin position="1033"/>
        <end position="1054"/>
    </location>
</feature>
<feature type="compositionally biased region" description="Low complexity" evidence="1">
    <location>
        <begin position="758"/>
        <end position="769"/>
    </location>
</feature>
<feature type="region of interest" description="Disordered" evidence="1">
    <location>
        <begin position="1371"/>
        <end position="1428"/>
    </location>
</feature>
<feature type="compositionally biased region" description="Basic residues" evidence="1">
    <location>
        <begin position="708"/>
        <end position="718"/>
    </location>
</feature>
<dbReference type="PANTHER" id="PTHR21963">
    <property type="entry name" value="PF6"/>
    <property type="match status" value="1"/>
</dbReference>
<keyword evidence="3" id="KW-1185">Reference proteome</keyword>
<name>A0A210PRU3_MIZYE</name>